<dbReference type="GO" id="GO:0005737">
    <property type="term" value="C:cytoplasm"/>
    <property type="evidence" value="ECO:0007669"/>
    <property type="project" value="TreeGrafter"/>
</dbReference>
<accession>A0A828Z855</accession>
<comment type="subunit">
    <text evidence="2">Monomer.</text>
</comment>
<keyword evidence="4" id="KW-0575">Peroxidase</keyword>
<dbReference type="Proteomes" id="UP000001338">
    <property type="component" value="Unassembled WGS sequence"/>
</dbReference>
<comment type="caution">
    <text evidence="14">The sequence shown here is derived from an EMBL/GenBank/DDBJ whole genome shotgun (WGS) entry which is preliminary data.</text>
</comment>
<evidence type="ECO:0000313" key="15">
    <source>
        <dbReference type="Proteomes" id="UP000001338"/>
    </source>
</evidence>
<organism evidence="14 15">
    <name type="scientific">Leptospira weilii str. 2006001853</name>
    <dbReference type="NCBI Taxonomy" id="1001589"/>
    <lineage>
        <taxon>Bacteria</taxon>
        <taxon>Pseudomonadati</taxon>
        <taxon>Spirochaetota</taxon>
        <taxon>Spirochaetia</taxon>
        <taxon>Leptospirales</taxon>
        <taxon>Leptospiraceae</taxon>
        <taxon>Leptospira</taxon>
    </lineage>
</organism>
<dbReference type="AlphaFoldDB" id="A0A828Z855"/>
<name>A0A828Z855_9LEPT</name>
<dbReference type="EC" id="1.11.1.24" evidence="3"/>
<dbReference type="PANTHER" id="PTHR42801">
    <property type="entry name" value="THIOREDOXIN-DEPENDENT PEROXIDE REDUCTASE"/>
    <property type="match status" value="1"/>
</dbReference>
<dbReference type="InterPro" id="IPR050924">
    <property type="entry name" value="Peroxiredoxin_BCP/PrxQ"/>
</dbReference>
<dbReference type="InterPro" id="IPR000866">
    <property type="entry name" value="AhpC/TSA"/>
</dbReference>
<evidence type="ECO:0000256" key="7">
    <source>
        <dbReference type="ARBA" id="ARBA00023157"/>
    </source>
</evidence>
<keyword evidence="7" id="KW-1015">Disulfide bond</keyword>
<proteinExistence type="inferred from homology"/>
<evidence type="ECO:0000256" key="12">
    <source>
        <dbReference type="ARBA" id="ARBA00049091"/>
    </source>
</evidence>
<dbReference type="SUPFAM" id="SSF52833">
    <property type="entry name" value="Thioredoxin-like"/>
    <property type="match status" value="1"/>
</dbReference>
<dbReference type="GO" id="GO:0045454">
    <property type="term" value="P:cell redox homeostasis"/>
    <property type="evidence" value="ECO:0007669"/>
    <property type="project" value="TreeGrafter"/>
</dbReference>
<evidence type="ECO:0000259" key="13">
    <source>
        <dbReference type="PROSITE" id="PS51352"/>
    </source>
</evidence>
<evidence type="ECO:0000256" key="10">
    <source>
        <dbReference type="ARBA" id="ARBA00038489"/>
    </source>
</evidence>
<dbReference type="InterPro" id="IPR036249">
    <property type="entry name" value="Thioredoxin-like_sf"/>
</dbReference>
<dbReference type="CDD" id="cd03017">
    <property type="entry name" value="PRX_BCP"/>
    <property type="match status" value="1"/>
</dbReference>
<evidence type="ECO:0000256" key="1">
    <source>
        <dbReference type="ARBA" id="ARBA00003330"/>
    </source>
</evidence>
<keyword evidence="5" id="KW-0049">Antioxidant</keyword>
<comment type="function">
    <text evidence="1">Thiol-specific peroxidase that catalyzes the reduction of hydrogen peroxide and organic hydroperoxides to water and alcohols, respectively. Plays a role in cell protection against oxidative stress by detoxifying peroxides and as sensor of hydrogen peroxide-mediated signaling events.</text>
</comment>
<reference evidence="14 15" key="1">
    <citation type="submission" date="2012-10" db="EMBL/GenBank/DDBJ databases">
        <authorList>
            <person name="Harkins D.M."/>
            <person name="Durkin A.S."/>
            <person name="Brinkac L.M."/>
            <person name="Haft D.H."/>
            <person name="Selengut J.D."/>
            <person name="Sanka R."/>
            <person name="DePew J."/>
            <person name="Purushe J."/>
            <person name="Whelen A.C."/>
            <person name="Vinetz J.M."/>
            <person name="Sutton G.G."/>
            <person name="Nierman W.C."/>
            <person name="Fouts D.E."/>
        </authorList>
    </citation>
    <scope>NUCLEOTIDE SEQUENCE [LARGE SCALE GENOMIC DNA]</scope>
    <source>
        <strain evidence="14 15">2006001853</strain>
    </source>
</reference>
<evidence type="ECO:0000256" key="8">
    <source>
        <dbReference type="ARBA" id="ARBA00023284"/>
    </source>
</evidence>
<protein>
    <recommendedName>
        <fullName evidence="3">thioredoxin-dependent peroxiredoxin</fullName>
        <ecNumber evidence="3">1.11.1.24</ecNumber>
    </recommendedName>
    <alternativeName>
        <fullName evidence="9">Thioredoxin peroxidase</fullName>
    </alternativeName>
    <alternativeName>
        <fullName evidence="11">Thioredoxin-dependent peroxiredoxin Bcp</fullName>
    </alternativeName>
</protein>
<evidence type="ECO:0000256" key="2">
    <source>
        <dbReference type="ARBA" id="ARBA00011245"/>
    </source>
</evidence>
<dbReference type="InterPro" id="IPR013766">
    <property type="entry name" value="Thioredoxin_domain"/>
</dbReference>
<evidence type="ECO:0000256" key="9">
    <source>
        <dbReference type="ARBA" id="ARBA00032824"/>
    </source>
</evidence>
<dbReference type="PROSITE" id="PS51352">
    <property type="entry name" value="THIOREDOXIN_2"/>
    <property type="match status" value="1"/>
</dbReference>
<keyword evidence="6" id="KW-0560">Oxidoreductase</keyword>
<dbReference type="Pfam" id="PF00578">
    <property type="entry name" value="AhpC-TSA"/>
    <property type="match status" value="1"/>
</dbReference>
<comment type="similarity">
    <text evidence="10">Belongs to the peroxiredoxin family. BCP/PrxQ subfamily.</text>
</comment>
<gene>
    <name evidence="14" type="ORF">LEP1GSC036_0529</name>
</gene>
<sequence>MNGTQTSLKNRTEFRPYLKFRKFALFLELSCKDPASQKIILRYSKEEIMNELKVGSKAPSFTGINEKGEKVKLSELTGPKGIVLYFYPKDQTPGCTTEACDFRDNFSKIKKTGFNVVGISKDSVKSHQKFIEKQELNFTLISDEDGKICEDYGVWQLKKFMGKEFMGIVRSTFLIGTDGKILKVYPKVSVKGHVDEILSDIKALEKK</sequence>
<evidence type="ECO:0000256" key="5">
    <source>
        <dbReference type="ARBA" id="ARBA00022862"/>
    </source>
</evidence>
<dbReference type="EMBL" id="AFLV02000011">
    <property type="protein sequence ID" value="EKR65854.1"/>
    <property type="molecule type" value="Genomic_DNA"/>
</dbReference>
<dbReference type="FunFam" id="3.40.30.10:FF:000007">
    <property type="entry name" value="Thioredoxin-dependent thiol peroxidase"/>
    <property type="match status" value="1"/>
</dbReference>
<comment type="catalytic activity">
    <reaction evidence="12">
        <text>a hydroperoxide + [thioredoxin]-dithiol = an alcohol + [thioredoxin]-disulfide + H2O</text>
        <dbReference type="Rhea" id="RHEA:62620"/>
        <dbReference type="Rhea" id="RHEA-COMP:10698"/>
        <dbReference type="Rhea" id="RHEA-COMP:10700"/>
        <dbReference type="ChEBI" id="CHEBI:15377"/>
        <dbReference type="ChEBI" id="CHEBI:29950"/>
        <dbReference type="ChEBI" id="CHEBI:30879"/>
        <dbReference type="ChEBI" id="CHEBI:35924"/>
        <dbReference type="ChEBI" id="CHEBI:50058"/>
        <dbReference type="EC" id="1.11.1.24"/>
    </reaction>
</comment>
<evidence type="ECO:0000256" key="11">
    <source>
        <dbReference type="ARBA" id="ARBA00042639"/>
    </source>
</evidence>
<dbReference type="PANTHER" id="PTHR42801:SF4">
    <property type="entry name" value="AHPC_TSA FAMILY PROTEIN"/>
    <property type="match status" value="1"/>
</dbReference>
<keyword evidence="8" id="KW-0676">Redox-active center</keyword>
<dbReference type="NCBIfam" id="NF006960">
    <property type="entry name" value="PRK09437.1"/>
    <property type="match status" value="1"/>
</dbReference>
<evidence type="ECO:0000256" key="3">
    <source>
        <dbReference type="ARBA" id="ARBA00013017"/>
    </source>
</evidence>
<dbReference type="GO" id="GO:0034599">
    <property type="term" value="P:cellular response to oxidative stress"/>
    <property type="evidence" value="ECO:0007669"/>
    <property type="project" value="TreeGrafter"/>
</dbReference>
<dbReference type="GO" id="GO:0008379">
    <property type="term" value="F:thioredoxin peroxidase activity"/>
    <property type="evidence" value="ECO:0007669"/>
    <property type="project" value="TreeGrafter"/>
</dbReference>
<evidence type="ECO:0000256" key="4">
    <source>
        <dbReference type="ARBA" id="ARBA00022559"/>
    </source>
</evidence>
<feature type="domain" description="Thioredoxin" evidence="13">
    <location>
        <begin position="52"/>
        <end position="206"/>
    </location>
</feature>
<dbReference type="Gene3D" id="3.40.30.10">
    <property type="entry name" value="Glutaredoxin"/>
    <property type="match status" value="1"/>
</dbReference>
<evidence type="ECO:0000256" key="6">
    <source>
        <dbReference type="ARBA" id="ARBA00023002"/>
    </source>
</evidence>
<evidence type="ECO:0000313" key="14">
    <source>
        <dbReference type="EMBL" id="EKR65854.1"/>
    </source>
</evidence>